<dbReference type="InterPro" id="IPR036291">
    <property type="entry name" value="NAD(P)-bd_dom_sf"/>
</dbReference>
<dbReference type="EMBL" id="WBMS02000010">
    <property type="protein sequence ID" value="MWA01570.1"/>
    <property type="molecule type" value="Genomic_DNA"/>
</dbReference>
<dbReference type="PROSITE" id="PS00061">
    <property type="entry name" value="ADH_SHORT"/>
    <property type="match status" value="1"/>
</dbReference>
<evidence type="ECO:0000313" key="5">
    <source>
        <dbReference type="EMBL" id="MWA01570.1"/>
    </source>
</evidence>
<protein>
    <submittedName>
        <fullName evidence="5">SDR family oxidoreductase</fullName>
    </submittedName>
</protein>
<dbReference type="GO" id="GO:0016616">
    <property type="term" value="F:oxidoreductase activity, acting on the CH-OH group of donors, NAD or NADP as acceptor"/>
    <property type="evidence" value="ECO:0007669"/>
    <property type="project" value="TreeGrafter"/>
</dbReference>
<dbReference type="InterPro" id="IPR002347">
    <property type="entry name" value="SDR_fam"/>
</dbReference>
<evidence type="ECO:0000256" key="2">
    <source>
        <dbReference type="ARBA" id="ARBA00023002"/>
    </source>
</evidence>
<dbReference type="InterPro" id="IPR057326">
    <property type="entry name" value="KR_dom"/>
</dbReference>
<evidence type="ECO:0000256" key="1">
    <source>
        <dbReference type="ARBA" id="ARBA00006484"/>
    </source>
</evidence>
<gene>
    <name evidence="5" type="ORF">F8568_014535</name>
</gene>
<dbReference type="PRINTS" id="PR00081">
    <property type="entry name" value="GDHRDH"/>
</dbReference>
<feature type="domain" description="Ketoreductase" evidence="4">
    <location>
        <begin position="15"/>
        <end position="211"/>
    </location>
</feature>
<keyword evidence="6" id="KW-1185">Reference proteome</keyword>
<dbReference type="PANTHER" id="PTHR42760">
    <property type="entry name" value="SHORT-CHAIN DEHYDROGENASES/REDUCTASES FAMILY MEMBER"/>
    <property type="match status" value="1"/>
</dbReference>
<dbReference type="SUPFAM" id="SSF51735">
    <property type="entry name" value="NAD(P)-binding Rossmann-fold domains"/>
    <property type="match status" value="1"/>
</dbReference>
<dbReference type="InterPro" id="IPR020904">
    <property type="entry name" value="Sc_DH/Rdtase_CS"/>
</dbReference>
<dbReference type="PRINTS" id="PR00080">
    <property type="entry name" value="SDRFAMILY"/>
</dbReference>
<evidence type="ECO:0000313" key="6">
    <source>
        <dbReference type="Proteomes" id="UP000462055"/>
    </source>
</evidence>
<dbReference type="Proteomes" id="UP000462055">
    <property type="component" value="Unassembled WGS sequence"/>
</dbReference>
<evidence type="ECO:0000259" key="4">
    <source>
        <dbReference type="SMART" id="SM00822"/>
    </source>
</evidence>
<dbReference type="RefSeq" id="WP_151594071.1">
    <property type="nucleotide sequence ID" value="NZ_WBMS02000010.1"/>
</dbReference>
<sequence>MLIEPTLRSELLAGQVAIVTGGARGIGGATATTLAANGARVVIAEVDQAKADETVKTLNDAFGADTATAFIADLAAPDACNDLVAHTLRTYSGLDIVVNNAGYAWDSRIHNMTDEQFQAMLDIHLVVPFRLARACAPVFRAAAKADDETGKTRHRKTVMVSSMAGVWGLDGAGNYAAAKAGMLGLMRTLAQEWGSLRVNVNAVAFGIIQTRFGLPQSDHEVIQTGGRTIHVGMPAKQAQRLGIQIDQDRIVTDQEMYAAKQLPGIPLGRTGTIRDAADAIFYLCSPLSDYTTGQVFPVNGGARGGMS</sequence>
<reference evidence="5" key="1">
    <citation type="submission" date="2019-12" db="EMBL/GenBank/DDBJ databases">
        <title>Actinomadura physcomitrii sp. nov., a novel actinomycete isolated from moss [Physcomitrium sphaericum (Ludw) Fuernr].</title>
        <authorList>
            <person name="Zhuang X."/>
        </authorList>
    </citation>
    <scope>NUCLEOTIDE SEQUENCE [LARGE SCALE GENOMIC DNA]</scope>
    <source>
        <strain evidence="5">LD22</strain>
    </source>
</reference>
<dbReference type="Gene3D" id="3.40.50.720">
    <property type="entry name" value="NAD(P)-binding Rossmann-like Domain"/>
    <property type="match status" value="1"/>
</dbReference>
<dbReference type="Pfam" id="PF00106">
    <property type="entry name" value="adh_short"/>
    <property type="match status" value="1"/>
</dbReference>
<proteinExistence type="inferred from homology"/>
<accession>A0A6I4M9H6</accession>
<comment type="caution">
    <text evidence="5">The sequence shown here is derived from an EMBL/GenBank/DDBJ whole genome shotgun (WGS) entry which is preliminary data.</text>
</comment>
<dbReference type="AlphaFoldDB" id="A0A6I4M9H6"/>
<organism evidence="5 6">
    <name type="scientific">Actinomadura physcomitrii</name>
    <dbReference type="NCBI Taxonomy" id="2650748"/>
    <lineage>
        <taxon>Bacteria</taxon>
        <taxon>Bacillati</taxon>
        <taxon>Actinomycetota</taxon>
        <taxon>Actinomycetes</taxon>
        <taxon>Streptosporangiales</taxon>
        <taxon>Thermomonosporaceae</taxon>
        <taxon>Actinomadura</taxon>
    </lineage>
</organism>
<dbReference type="GO" id="GO:0048038">
    <property type="term" value="F:quinone binding"/>
    <property type="evidence" value="ECO:0007669"/>
    <property type="project" value="TreeGrafter"/>
</dbReference>
<keyword evidence="2" id="KW-0560">Oxidoreductase</keyword>
<dbReference type="GO" id="GO:0006633">
    <property type="term" value="P:fatty acid biosynthetic process"/>
    <property type="evidence" value="ECO:0007669"/>
    <property type="project" value="TreeGrafter"/>
</dbReference>
<dbReference type="Pfam" id="PF13561">
    <property type="entry name" value="adh_short_C2"/>
    <property type="match status" value="1"/>
</dbReference>
<name>A0A6I4M9H6_9ACTN</name>
<evidence type="ECO:0000256" key="3">
    <source>
        <dbReference type="RuleBase" id="RU000363"/>
    </source>
</evidence>
<dbReference type="SMART" id="SM00822">
    <property type="entry name" value="PKS_KR"/>
    <property type="match status" value="1"/>
</dbReference>
<dbReference type="CDD" id="cd05233">
    <property type="entry name" value="SDR_c"/>
    <property type="match status" value="1"/>
</dbReference>
<dbReference type="PANTHER" id="PTHR42760:SF133">
    <property type="entry name" value="3-OXOACYL-[ACYL-CARRIER-PROTEIN] REDUCTASE"/>
    <property type="match status" value="1"/>
</dbReference>
<comment type="similarity">
    <text evidence="1 3">Belongs to the short-chain dehydrogenases/reductases (SDR) family.</text>
</comment>